<dbReference type="EMBL" id="JAJJMA010091026">
    <property type="protein sequence ID" value="MCL7029506.1"/>
    <property type="molecule type" value="Genomic_DNA"/>
</dbReference>
<sequence length="92" mass="10188">MATKQLSTIFLLFFPTTIVGIVNGQSPTNVRAIANCSIWDAKLPINLWHGWTAFCGPVGPRGKYMMYSNGNRRKITSNLLIGKNDHDGHSLL</sequence>
<keyword evidence="1" id="KW-0732">Signal</keyword>
<proteinExistence type="predicted"/>
<evidence type="ECO:0000313" key="3">
    <source>
        <dbReference type="Proteomes" id="UP001177140"/>
    </source>
</evidence>
<feature type="chain" id="PRO_5041467882" evidence="1">
    <location>
        <begin position="25"/>
        <end position="92"/>
    </location>
</feature>
<evidence type="ECO:0000313" key="2">
    <source>
        <dbReference type="EMBL" id="MCL7029506.1"/>
    </source>
</evidence>
<evidence type="ECO:0000256" key="1">
    <source>
        <dbReference type="SAM" id="SignalP"/>
    </source>
</evidence>
<protein>
    <submittedName>
        <fullName evidence="2">Uncharacterized protein</fullName>
    </submittedName>
</protein>
<gene>
    <name evidence="2" type="ORF">MKW94_005495</name>
</gene>
<accession>A0AA41S3Z3</accession>
<feature type="signal peptide" evidence="1">
    <location>
        <begin position="1"/>
        <end position="24"/>
    </location>
</feature>
<name>A0AA41S3Z3_PAPNU</name>
<reference evidence="2" key="1">
    <citation type="submission" date="2022-03" db="EMBL/GenBank/DDBJ databases">
        <title>A functionally conserved STORR gene fusion in Papaver species that diverged 16.8 million years ago.</title>
        <authorList>
            <person name="Catania T."/>
        </authorList>
    </citation>
    <scope>NUCLEOTIDE SEQUENCE</scope>
    <source>
        <strain evidence="2">S-191538</strain>
    </source>
</reference>
<comment type="caution">
    <text evidence="2">The sequence shown here is derived from an EMBL/GenBank/DDBJ whole genome shotgun (WGS) entry which is preliminary data.</text>
</comment>
<dbReference type="Proteomes" id="UP001177140">
    <property type="component" value="Unassembled WGS sequence"/>
</dbReference>
<dbReference type="AlphaFoldDB" id="A0AA41S3Z3"/>
<organism evidence="2 3">
    <name type="scientific">Papaver nudicaule</name>
    <name type="common">Iceland poppy</name>
    <dbReference type="NCBI Taxonomy" id="74823"/>
    <lineage>
        <taxon>Eukaryota</taxon>
        <taxon>Viridiplantae</taxon>
        <taxon>Streptophyta</taxon>
        <taxon>Embryophyta</taxon>
        <taxon>Tracheophyta</taxon>
        <taxon>Spermatophyta</taxon>
        <taxon>Magnoliopsida</taxon>
        <taxon>Ranunculales</taxon>
        <taxon>Papaveraceae</taxon>
        <taxon>Papaveroideae</taxon>
        <taxon>Papaver</taxon>
    </lineage>
</organism>
<keyword evidence="3" id="KW-1185">Reference proteome</keyword>